<proteinExistence type="predicted"/>
<dbReference type="InterPro" id="IPR038695">
    <property type="entry name" value="Saro_0823-like_sf"/>
</dbReference>
<protein>
    <recommendedName>
        <fullName evidence="3">DUF192 domain-containing protein</fullName>
    </recommendedName>
</protein>
<evidence type="ECO:0008006" key="3">
    <source>
        <dbReference type="Google" id="ProtNLM"/>
    </source>
</evidence>
<name>A0A2T5G5W5_HYDSH</name>
<evidence type="ECO:0000313" key="2">
    <source>
        <dbReference type="Proteomes" id="UP000244180"/>
    </source>
</evidence>
<dbReference type="AlphaFoldDB" id="A0A2T5G5W5"/>
<reference evidence="1 2" key="1">
    <citation type="submission" date="2017-08" db="EMBL/GenBank/DDBJ databases">
        <title>Burning lignite coal seam in the remote Altai Mountains harbors a hydrogen-driven thermophilic microbial community.</title>
        <authorList>
            <person name="Kadnikov V.V."/>
            <person name="Mardanov A.V."/>
            <person name="Ivasenko D."/>
            <person name="Beletsky A.V."/>
            <person name="Karnachuk O.V."/>
            <person name="Ravin N.V."/>
        </authorList>
    </citation>
    <scope>NUCLEOTIDE SEQUENCE [LARGE SCALE GENOMIC DNA]</scope>
    <source>
        <strain evidence="1">AL33</strain>
    </source>
</reference>
<accession>A0A2T5G5W5</accession>
<dbReference type="PANTHER" id="PTHR37953:SF1">
    <property type="entry name" value="UPF0127 PROTEIN MJ1496"/>
    <property type="match status" value="1"/>
</dbReference>
<sequence length="132" mass="14958">MGRNRGPFLFFGGWFMRLYRVYAGDRTIAERVVLADRFVSRLKGLMFRRSLEEGEGIWLIPANGIHTHWMRFAIDALFLDGGHTVVYIARAVPPWRIVPPVRGTKSVLELKAGTGREVEAGDRLVFEAVLEG</sequence>
<dbReference type="Gene3D" id="2.60.120.1140">
    <property type="entry name" value="Protein of unknown function DUF192"/>
    <property type="match status" value="1"/>
</dbReference>
<comment type="caution">
    <text evidence="1">The sequence shown here is derived from an EMBL/GenBank/DDBJ whole genome shotgun (WGS) entry which is preliminary data.</text>
</comment>
<dbReference type="Pfam" id="PF02643">
    <property type="entry name" value="DUF192"/>
    <property type="match status" value="1"/>
</dbReference>
<dbReference type="PANTHER" id="PTHR37953">
    <property type="entry name" value="UPF0127 PROTEIN MJ1496"/>
    <property type="match status" value="1"/>
</dbReference>
<dbReference type="Proteomes" id="UP000244180">
    <property type="component" value="Unassembled WGS sequence"/>
</dbReference>
<dbReference type="EMBL" id="PEBV01000041">
    <property type="protein sequence ID" value="PTQ51579.1"/>
    <property type="molecule type" value="Genomic_DNA"/>
</dbReference>
<dbReference type="InterPro" id="IPR003795">
    <property type="entry name" value="DUF192"/>
</dbReference>
<gene>
    <name evidence="1" type="ORF">HSCHL_1282</name>
</gene>
<evidence type="ECO:0000313" key="1">
    <source>
        <dbReference type="EMBL" id="PTQ51579.1"/>
    </source>
</evidence>
<organism evidence="1 2">
    <name type="scientific">Hydrogenibacillus schlegelii</name>
    <name type="common">Bacillus schlegelii</name>
    <dbReference type="NCBI Taxonomy" id="1484"/>
    <lineage>
        <taxon>Bacteria</taxon>
        <taxon>Bacillati</taxon>
        <taxon>Bacillota</taxon>
        <taxon>Bacilli</taxon>
        <taxon>Bacillales</taxon>
        <taxon>Bacillales Family X. Incertae Sedis</taxon>
        <taxon>Hydrogenibacillus</taxon>
    </lineage>
</organism>